<dbReference type="InterPro" id="IPR017850">
    <property type="entry name" value="Alkaline_phosphatase_core_sf"/>
</dbReference>
<dbReference type="RefSeq" id="WP_344784164.1">
    <property type="nucleotide sequence ID" value="NZ_BAABAF010000008.1"/>
</dbReference>
<keyword evidence="2" id="KW-1185">Reference proteome</keyword>
<proteinExistence type="predicted"/>
<sequence>MSLSLPADAPHTRSLAGILPELVAALEGRSQWLAPASGAIVFVVDGLGAHNLSARSGHARFLTAARARKDVARTVFPSTTAAALTSLLTGVLPGQHGVVGYRALVPGTDIVANQLKGWDEGALDPLIWQRAQPILEAEAARGRPCFVVSKPVFVNSGFTAATLRGAEMHPAGTVTERAMIAADLVARHPGALVYVYTPDLDAAGHKFGWESDEWSAALERTDAAIGQMAAALPPGAGAIVTADHGMVDVPRHRQVLLGDGDGLTDGVRHVAGEPRMLHLYAEDGRASGVLAAWRAAEGGRSWVLARDEAIGAGLFGTVDDAVRARIGDVLVAARAGIAYYDDRVADKKPQNMVGQHGSLTPEERTVPLVRLGAFAAAR</sequence>
<evidence type="ECO:0000313" key="1">
    <source>
        <dbReference type="EMBL" id="GAA3772250.1"/>
    </source>
</evidence>
<gene>
    <name evidence="1" type="ORF">GCM10022240_25390</name>
</gene>
<accession>A0ABP7GR36</accession>
<reference evidence="2" key="1">
    <citation type="journal article" date="2019" name="Int. J. Syst. Evol. Microbiol.">
        <title>The Global Catalogue of Microorganisms (GCM) 10K type strain sequencing project: providing services to taxonomists for standard genome sequencing and annotation.</title>
        <authorList>
            <consortium name="The Broad Institute Genomics Platform"/>
            <consortium name="The Broad Institute Genome Sequencing Center for Infectious Disease"/>
            <person name="Wu L."/>
            <person name="Ma J."/>
        </authorList>
    </citation>
    <scope>NUCLEOTIDE SEQUENCE [LARGE SCALE GENOMIC DNA]</scope>
    <source>
        <strain evidence="2">JCM 16950</strain>
    </source>
</reference>
<dbReference type="Pfam" id="PF01663">
    <property type="entry name" value="Phosphodiest"/>
    <property type="match status" value="1"/>
</dbReference>
<organism evidence="1 2">
    <name type="scientific">Microbacterium kribbense</name>
    <dbReference type="NCBI Taxonomy" id="433645"/>
    <lineage>
        <taxon>Bacteria</taxon>
        <taxon>Bacillati</taxon>
        <taxon>Actinomycetota</taxon>
        <taxon>Actinomycetes</taxon>
        <taxon>Micrococcales</taxon>
        <taxon>Microbacteriaceae</taxon>
        <taxon>Microbacterium</taxon>
    </lineage>
</organism>
<protein>
    <submittedName>
        <fullName evidence="1">Alkaline phosphatase family protein</fullName>
    </submittedName>
</protein>
<comment type="caution">
    <text evidence="1">The sequence shown here is derived from an EMBL/GenBank/DDBJ whole genome shotgun (WGS) entry which is preliminary data.</text>
</comment>
<dbReference type="EMBL" id="BAABAF010000008">
    <property type="protein sequence ID" value="GAA3772250.1"/>
    <property type="molecule type" value="Genomic_DNA"/>
</dbReference>
<dbReference type="InterPro" id="IPR002591">
    <property type="entry name" value="Phosphodiest/P_Trfase"/>
</dbReference>
<dbReference type="Proteomes" id="UP001500540">
    <property type="component" value="Unassembled WGS sequence"/>
</dbReference>
<name>A0ABP7GR36_9MICO</name>
<dbReference type="Gene3D" id="3.40.720.10">
    <property type="entry name" value="Alkaline Phosphatase, subunit A"/>
    <property type="match status" value="1"/>
</dbReference>
<dbReference type="PANTHER" id="PTHR10151">
    <property type="entry name" value="ECTONUCLEOTIDE PYROPHOSPHATASE/PHOSPHODIESTERASE"/>
    <property type="match status" value="1"/>
</dbReference>
<evidence type="ECO:0000313" key="2">
    <source>
        <dbReference type="Proteomes" id="UP001500540"/>
    </source>
</evidence>
<dbReference type="PANTHER" id="PTHR10151:SF120">
    <property type="entry name" value="BIS(5'-ADENOSYL)-TRIPHOSPHATASE"/>
    <property type="match status" value="1"/>
</dbReference>
<dbReference type="SUPFAM" id="SSF53649">
    <property type="entry name" value="Alkaline phosphatase-like"/>
    <property type="match status" value="1"/>
</dbReference>